<comment type="caution">
    <text evidence="1">The sequence shown here is derived from an EMBL/GenBank/DDBJ whole genome shotgun (WGS) entry which is preliminary data.</text>
</comment>
<dbReference type="InterPro" id="IPR050458">
    <property type="entry name" value="LolB"/>
</dbReference>
<dbReference type="RefSeq" id="WP_270030254.1">
    <property type="nucleotide sequence ID" value="NZ_JAPDDP010000138.1"/>
</dbReference>
<accession>A0A9X3SBN0</accession>
<evidence type="ECO:0000313" key="1">
    <source>
        <dbReference type="EMBL" id="MDA0185734.1"/>
    </source>
</evidence>
<dbReference type="PANTHER" id="PTHR30634:SF14">
    <property type="match status" value="1"/>
</dbReference>
<dbReference type="Proteomes" id="UP001147653">
    <property type="component" value="Unassembled WGS sequence"/>
</dbReference>
<gene>
    <name evidence="1" type="ORF">OJ997_35850</name>
</gene>
<protein>
    <submittedName>
        <fullName evidence="1">DUF5682 family protein</fullName>
    </submittedName>
</protein>
<dbReference type="EMBL" id="JAPDDP010000138">
    <property type="protein sequence ID" value="MDA0185734.1"/>
    <property type="molecule type" value="Genomic_DNA"/>
</dbReference>
<proteinExistence type="predicted"/>
<dbReference type="InterPro" id="IPR043737">
    <property type="entry name" value="DUF5682"/>
</dbReference>
<dbReference type="Pfam" id="PF18934">
    <property type="entry name" value="DUF5682"/>
    <property type="match status" value="1"/>
</dbReference>
<evidence type="ECO:0000313" key="2">
    <source>
        <dbReference type="Proteomes" id="UP001147653"/>
    </source>
</evidence>
<keyword evidence="2" id="KW-1185">Reference proteome</keyword>
<reference evidence="1" key="1">
    <citation type="submission" date="2022-10" db="EMBL/GenBank/DDBJ databases">
        <title>The WGS of Solirubrobacter phytolaccae KCTC 29190.</title>
        <authorList>
            <person name="Jiang Z."/>
        </authorList>
    </citation>
    <scope>NUCLEOTIDE SEQUENCE</scope>
    <source>
        <strain evidence="1">KCTC 29190</strain>
    </source>
</reference>
<dbReference type="PANTHER" id="PTHR30634">
    <property type="entry name" value="OUTER MEMBRANE LOLAB LIPOPROTEIN INSERTION APPARATUS"/>
    <property type="match status" value="1"/>
</dbReference>
<organism evidence="1 2">
    <name type="scientific">Solirubrobacter phytolaccae</name>
    <dbReference type="NCBI Taxonomy" id="1404360"/>
    <lineage>
        <taxon>Bacteria</taxon>
        <taxon>Bacillati</taxon>
        <taxon>Actinomycetota</taxon>
        <taxon>Thermoleophilia</taxon>
        <taxon>Solirubrobacterales</taxon>
        <taxon>Solirubrobacteraceae</taxon>
        <taxon>Solirubrobacter</taxon>
    </lineage>
</organism>
<sequence length="721" mass="78118">MTHTVFGIRHHGPGSARTLERALHQLEPDTILIEGPPEADALLTLASDTDMAPPVALLAYVPDRPGTAAFWPFARFSPEWRAILYARERDIPVRFNDLPAANSLVQERRRRGKVQDDPLGALAEIAGHGDAERWWDDVVESQREGLGAFEALIEAMEALREAFPDEDPREEQREASMRQQIRKAIKDGASNIAVVCGAWHAPALTQLGPAAPDARTLKGLPKVKVAMTWVPWTYGLLARESGYGAGVDSPAWYDQLFDTDDEPVPRWLARAARLLRAEGLDASAAQVVDATRLATALAGIRNRPLAGLDELLDATRSVLCFGSELPLKIVREELVVGHRLGEVPEDTPMVPLQQDVSRLQRRLRLKPDAQPKEITLDLRKENDRERSRLLHRLNVLDVHWGEPTEARGLGTFKEAWHLEWQPSLAVDLIHAGRWGTTVEDAAGARARAAAKDQDSVAALATLADAVLLADLPAALAAVLQALADLAALDRDTADLMAAVPPLAGILRYGDVRGSDTSAVAGVLRGIVLRSAVGLPGAGVGGDEQTGTKLAELVDGVNSALAILEDPDLTRAWRESLRRVSAGDRLPGTLAGRATRLLHDTGELTSTDVANAMARALSPGEEPERGASWIEGFIGTSGLVLVHDPELLKVLDDWIDAVGPDAFTNVLPLLRRAFSVLPAGERRRLGERLKRGAQAAPEEQAPIDLDRARPALETVARLLTCQ</sequence>
<dbReference type="AlphaFoldDB" id="A0A9X3SBN0"/>
<name>A0A9X3SBN0_9ACTN</name>